<organism evidence="2 3">
    <name type="scientific">Actinomadura graeca</name>
    <dbReference type="NCBI Taxonomy" id="2750812"/>
    <lineage>
        <taxon>Bacteria</taxon>
        <taxon>Bacillati</taxon>
        <taxon>Actinomycetota</taxon>
        <taxon>Actinomycetes</taxon>
        <taxon>Streptosporangiales</taxon>
        <taxon>Thermomonosporaceae</taxon>
        <taxon>Actinomadura</taxon>
    </lineage>
</organism>
<dbReference type="SUPFAM" id="SSF109854">
    <property type="entry name" value="DinB/YfiT-like putative metalloenzymes"/>
    <property type="match status" value="1"/>
</dbReference>
<protein>
    <submittedName>
        <fullName evidence="2">TIGR03086 family protein</fullName>
    </submittedName>
</protein>
<dbReference type="Pfam" id="PF11716">
    <property type="entry name" value="MDMPI_N"/>
    <property type="match status" value="1"/>
</dbReference>
<dbReference type="EMBL" id="CP059572">
    <property type="protein sequence ID" value="QXJ27015.1"/>
    <property type="molecule type" value="Genomic_DNA"/>
</dbReference>
<evidence type="ECO:0000259" key="1">
    <source>
        <dbReference type="Pfam" id="PF11716"/>
    </source>
</evidence>
<dbReference type="InterPro" id="IPR017517">
    <property type="entry name" value="Maleyloyr_isom"/>
</dbReference>
<gene>
    <name evidence="2" type="ORF">AGRA3207_007647</name>
</gene>
<accession>A0ABX8R7F9</accession>
<dbReference type="NCBIfam" id="TIGR03083">
    <property type="entry name" value="maleylpyruvate isomerase family mycothiol-dependent enzyme"/>
    <property type="match status" value="1"/>
</dbReference>
<feature type="domain" description="Mycothiol-dependent maleylpyruvate isomerase metal-binding" evidence="1">
    <location>
        <begin position="10"/>
        <end position="130"/>
    </location>
</feature>
<dbReference type="Proteomes" id="UP001049518">
    <property type="component" value="Chromosome"/>
</dbReference>
<dbReference type="InterPro" id="IPR034660">
    <property type="entry name" value="DinB/YfiT-like"/>
</dbReference>
<evidence type="ECO:0000313" key="2">
    <source>
        <dbReference type="EMBL" id="QXJ27015.1"/>
    </source>
</evidence>
<dbReference type="InterPro" id="IPR017520">
    <property type="entry name" value="CHP03086"/>
</dbReference>
<keyword evidence="3" id="KW-1185">Reference proteome</keyword>
<dbReference type="Gene3D" id="1.20.120.450">
    <property type="entry name" value="dinb family like domain"/>
    <property type="match status" value="1"/>
</dbReference>
<dbReference type="NCBIfam" id="TIGR03086">
    <property type="entry name" value="TIGR03086 family metal-binding protein"/>
    <property type="match status" value="1"/>
</dbReference>
<reference evidence="2" key="1">
    <citation type="submission" date="2020-07" db="EMBL/GenBank/DDBJ databases">
        <authorList>
            <person name="Tarantini F.S."/>
            <person name="Hong K.W."/>
            <person name="Chan K.G."/>
        </authorList>
    </citation>
    <scope>NUCLEOTIDE SEQUENCE</scope>
    <source>
        <strain evidence="2">32-07</strain>
    </source>
</reference>
<dbReference type="InterPro" id="IPR024344">
    <property type="entry name" value="MDMPI_metal-binding"/>
</dbReference>
<proteinExistence type="predicted"/>
<name>A0ABX8R7F9_9ACTN</name>
<evidence type="ECO:0000313" key="3">
    <source>
        <dbReference type="Proteomes" id="UP001049518"/>
    </source>
</evidence>
<sequence length="192" mass="20672">MDIRSQMLPAAEAAARIVQGIPEARLDDPTPCPGWDVRDVVNHLILWNARGGTAARKLPTTGPGEDHDFTAEPHWADRFAEQARDTALAWADPSAWEGATSLTGNKEGMPAEFIAGIVFGECVVHGWDLAVATGRDPAFPPQVVQAAWEQIVPTAEVSREYGAFGPEVPVPEDAPLLDRVLGLSGRDPHWAP</sequence>